<dbReference type="EMBL" id="JYON01000001">
    <property type="protein sequence ID" value="KJH73373.1"/>
    <property type="molecule type" value="Genomic_DNA"/>
</dbReference>
<gene>
    <name evidence="1" type="ORF">UH38_00910</name>
</gene>
<organism evidence="1 2">
    <name type="scientific">Aliterella atlantica CENA595</name>
    <dbReference type="NCBI Taxonomy" id="1618023"/>
    <lineage>
        <taxon>Bacteria</taxon>
        <taxon>Bacillati</taxon>
        <taxon>Cyanobacteriota</taxon>
        <taxon>Cyanophyceae</taxon>
        <taxon>Chroococcidiopsidales</taxon>
        <taxon>Aliterellaceae</taxon>
        <taxon>Aliterella</taxon>
    </lineage>
</organism>
<reference evidence="1 2" key="1">
    <citation type="submission" date="2015-02" db="EMBL/GenBank/DDBJ databases">
        <title>Draft genome of a novel marine cyanobacterium (Chroococcales) isolated from South Atlantic Ocean.</title>
        <authorList>
            <person name="Rigonato J."/>
            <person name="Alvarenga D.O."/>
            <person name="Branco L.H."/>
            <person name="Varani A.M."/>
            <person name="Brandini F.P."/>
            <person name="Fiore M.F."/>
        </authorList>
    </citation>
    <scope>NUCLEOTIDE SEQUENCE [LARGE SCALE GENOMIC DNA]</scope>
    <source>
        <strain evidence="1 2">CENA595</strain>
    </source>
</reference>
<keyword evidence="2" id="KW-1185">Reference proteome</keyword>
<sequence>MKSSIGRSILSFITLIVLSVLGIKTEIATATSQIERQTVNNETVIGQACPYGGNRLRYGRVATLDGDDLYIRSRPNGKVIGAVPFGWAVVTVKRDSTQKWVYIDEYPAVSAPALRSGWVAAKYIKPLGRFCEKPMSLIRTNMNGLFANKKIVVNENWVQIGDRISTQVNS</sequence>
<name>A0A0D8ZX83_9CYAN</name>
<dbReference type="OrthoDB" id="574458at2"/>
<dbReference type="RefSeq" id="WP_045052718.1">
    <property type="nucleotide sequence ID" value="NZ_CAWMDP010000017.1"/>
</dbReference>
<dbReference type="Gene3D" id="2.30.30.40">
    <property type="entry name" value="SH3 Domains"/>
    <property type="match status" value="1"/>
</dbReference>
<dbReference type="STRING" id="1618023.UH38_00910"/>
<comment type="caution">
    <text evidence="1">The sequence shown here is derived from an EMBL/GenBank/DDBJ whole genome shotgun (WGS) entry which is preliminary data.</text>
</comment>
<evidence type="ECO:0000313" key="2">
    <source>
        <dbReference type="Proteomes" id="UP000032452"/>
    </source>
</evidence>
<accession>A0A0D8ZX83</accession>
<evidence type="ECO:0000313" key="1">
    <source>
        <dbReference type="EMBL" id="KJH73373.1"/>
    </source>
</evidence>
<protein>
    <submittedName>
        <fullName evidence="1">Uncharacterized protein</fullName>
    </submittedName>
</protein>
<dbReference type="AlphaFoldDB" id="A0A0D8ZX83"/>
<dbReference type="Proteomes" id="UP000032452">
    <property type="component" value="Unassembled WGS sequence"/>
</dbReference>
<proteinExistence type="predicted"/>